<evidence type="ECO:0008006" key="3">
    <source>
        <dbReference type="Google" id="ProtNLM"/>
    </source>
</evidence>
<accession>A0A556MFR5</accession>
<gene>
    <name evidence="1" type="ORF">FO440_19480</name>
</gene>
<evidence type="ECO:0000313" key="1">
    <source>
        <dbReference type="EMBL" id="TSJ38689.1"/>
    </source>
</evidence>
<dbReference type="RefSeq" id="WP_144249970.1">
    <property type="nucleotide sequence ID" value="NZ_VLPK01000004.1"/>
</dbReference>
<dbReference type="EMBL" id="VLPK01000004">
    <property type="protein sequence ID" value="TSJ38689.1"/>
    <property type="molecule type" value="Genomic_DNA"/>
</dbReference>
<dbReference type="AlphaFoldDB" id="A0A556MFR5"/>
<evidence type="ECO:0000313" key="2">
    <source>
        <dbReference type="Proteomes" id="UP000318733"/>
    </source>
</evidence>
<dbReference type="OrthoDB" id="86940at2"/>
<dbReference type="Proteomes" id="UP000318733">
    <property type="component" value="Unassembled WGS sequence"/>
</dbReference>
<keyword evidence="2" id="KW-1185">Reference proteome</keyword>
<name>A0A556MFR5_9SPHI</name>
<protein>
    <recommendedName>
        <fullName evidence="3">RHS repeat protein</fullName>
    </recommendedName>
</protein>
<organism evidence="1 2">
    <name type="scientific">Mucilaginibacter corticis</name>
    <dbReference type="NCBI Taxonomy" id="2597670"/>
    <lineage>
        <taxon>Bacteria</taxon>
        <taxon>Pseudomonadati</taxon>
        <taxon>Bacteroidota</taxon>
        <taxon>Sphingobacteriia</taxon>
        <taxon>Sphingobacteriales</taxon>
        <taxon>Sphingobacteriaceae</taxon>
        <taxon>Mucilaginibacter</taxon>
    </lineage>
</organism>
<comment type="caution">
    <text evidence="1">The sequence shown here is derived from an EMBL/GenBank/DDBJ whole genome shotgun (WGS) entry which is preliminary data.</text>
</comment>
<sequence>MIRQLSNSFFFVILLLTSTTINAVAQFSYKVYAGSKPKGKIDSVITTLSDQNKTVEIFDKKRQLVEFYEYRNTIYEFGMVRDTTRTFYYYDKKGLLLKSVNFRVSYFPSASPKHQTDSTIWHFVKEGAGYIAKFDWHNGSTVEHIYKLNEAFQLIEESFNPIGDNQNWFYEYDKNGYLTKQTMVLPPRYHVKNEKYYVNDANGNIITADIPNTEDTLSQTFKYFYTHFDKAGNWLEKKIYRLITEDFEDYLLNKEDYLWNKQERRITYYK</sequence>
<proteinExistence type="predicted"/>
<reference evidence="1 2" key="1">
    <citation type="submission" date="2019-07" db="EMBL/GenBank/DDBJ databases">
        <authorList>
            <person name="Huq M.A."/>
        </authorList>
    </citation>
    <scope>NUCLEOTIDE SEQUENCE [LARGE SCALE GENOMIC DNA]</scope>
    <source>
        <strain evidence="1 2">MAH-19</strain>
    </source>
</reference>